<dbReference type="EMBL" id="KQ483837">
    <property type="protein sequence ID" value="KYP40416.1"/>
    <property type="molecule type" value="Genomic_DNA"/>
</dbReference>
<dbReference type="Proteomes" id="UP000075243">
    <property type="component" value="Unassembled WGS sequence"/>
</dbReference>
<dbReference type="Pfam" id="PF02704">
    <property type="entry name" value="GASA"/>
    <property type="match status" value="1"/>
</dbReference>
<reference evidence="2" key="1">
    <citation type="journal article" date="2012" name="Nat. Biotechnol.">
        <title>Draft genome sequence of pigeonpea (Cajanus cajan), an orphan legume crop of resource-poor farmers.</title>
        <authorList>
            <person name="Varshney R.K."/>
            <person name="Chen W."/>
            <person name="Li Y."/>
            <person name="Bharti A.K."/>
            <person name="Saxena R.K."/>
            <person name="Schlueter J.A."/>
            <person name="Donoghue M.T."/>
            <person name="Azam S."/>
            <person name="Fan G."/>
            <person name="Whaley A.M."/>
            <person name="Farmer A.D."/>
            <person name="Sheridan J."/>
            <person name="Iwata A."/>
            <person name="Tuteja R."/>
            <person name="Penmetsa R.V."/>
            <person name="Wu W."/>
            <person name="Upadhyaya H.D."/>
            <person name="Yang S.P."/>
            <person name="Shah T."/>
            <person name="Saxena K.B."/>
            <person name="Michael T."/>
            <person name="McCombie W.R."/>
            <person name="Yang B."/>
            <person name="Zhang G."/>
            <person name="Yang H."/>
            <person name="Wang J."/>
            <person name="Spillane C."/>
            <person name="Cook D.R."/>
            <person name="May G.D."/>
            <person name="Xu X."/>
            <person name="Jackson S.A."/>
        </authorList>
    </citation>
    <scope>NUCLEOTIDE SEQUENCE [LARGE SCALE GENOMIC DNA]</scope>
</reference>
<comment type="similarity">
    <text evidence="1">Belongs to the GASA family.</text>
</comment>
<dbReference type="Gramene" id="C.cajan_43976.t">
    <property type="protein sequence ID" value="C.cajan_43976.t.cds1"/>
    <property type="gene ID" value="C.cajan_43976"/>
</dbReference>
<protein>
    <submittedName>
        <fullName evidence="2">Snakin-2</fullName>
    </submittedName>
</protein>
<sequence>MKEYVVVLEDCGVRCRVRCSLHSRPKICTRACGTCCFRCKCVPPGTYGNREVCGKCYTDMTTHGNKLKCP</sequence>
<organism evidence="2 3">
    <name type="scientific">Cajanus cajan</name>
    <name type="common">Pigeon pea</name>
    <name type="synonym">Cajanus indicus</name>
    <dbReference type="NCBI Taxonomy" id="3821"/>
    <lineage>
        <taxon>Eukaryota</taxon>
        <taxon>Viridiplantae</taxon>
        <taxon>Streptophyta</taxon>
        <taxon>Embryophyta</taxon>
        <taxon>Tracheophyta</taxon>
        <taxon>Spermatophyta</taxon>
        <taxon>Magnoliopsida</taxon>
        <taxon>eudicotyledons</taxon>
        <taxon>Gunneridae</taxon>
        <taxon>Pentapetalae</taxon>
        <taxon>rosids</taxon>
        <taxon>fabids</taxon>
        <taxon>Fabales</taxon>
        <taxon>Fabaceae</taxon>
        <taxon>Papilionoideae</taxon>
        <taxon>50 kb inversion clade</taxon>
        <taxon>NPAAA clade</taxon>
        <taxon>indigoferoid/millettioid clade</taxon>
        <taxon>Phaseoleae</taxon>
        <taxon>Cajanus</taxon>
    </lineage>
</organism>
<evidence type="ECO:0000313" key="2">
    <source>
        <dbReference type="EMBL" id="KYP40416.1"/>
    </source>
</evidence>
<evidence type="ECO:0000256" key="1">
    <source>
        <dbReference type="ARBA" id="ARBA00010582"/>
    </source>
</evidence>
<proteinExistence type="inferred from homology"/>
<dbReference type="PANTHER" id="PTHR23201">
    <property type="entry name" value="EXTENSIN, PROLINE-RICH PROTEIN"/>
    <property type="match status" value="1"/>
</dbReference>
<dbReference type="AlphaFoldDB" id="A0A151RCZ6"/>
<accession>A0A151RCZ6</accession>
<dbReference type="InterPro" id="IPR003854">
    <property type="entry name" value="GASA"/>
</dbReference>
<dbReference type="STRING" id="3821.A0A151RCZ6"/>
<evidence type="ECO:0000313" key="3">
    <source>
        <dbReference type="Proteomes" id="UP000075243"/>
    </source>
</evidence>
<dbReference type="OMA" id="HNDERKC"/>
<keyword evidence="3" id="KW-1185">Reference proteome</keyword>
<dbReference type="PANTHER" id="PTHR23201:SF136">
    <property type="entry name" value="GIBBERELLIN-REGULATED FAMILY PROTEIN"/>
    <property type="match status" value="1"/>
</dbReference>
<gene>
    <name evidence="2" type="ORF">KK1_038251</name>
</gene>
<name>A0A151RCZ6_CAJCA</name>